<feature type="domain" description="G-protein coupled receptors family 1 profile" evidence="10">
    <location>
        <begin position="23"/>
        <end position="175"/>
    </location>
</feature>
<reference evidence="11" key="1">
    <citation type="journal article" date="2023" name="G3 (Bethesda)">
        <title>Whole genome assembly and annotation of the endangered Caribbean coral Acropora cervicornis.</title>
        <authorList>
            <person name="Selwyn J.D."/>
            <person name="Vollmer S.V."/>
        </authorList>
    </citation>
    <scope>NUCLEOTIDE SEQUENCE</scope>
    <source>
        <strain evidence="11">K2</strain>
    </source>
</reference>
<protein>
    <recommendedName>
        <fullName evidence="10">G-protein coupled receptors family 1 profile domain-containing protein</fullName>
    </recommendedName>
</protein>
<sequence>MASPLWETVLSWGLTIIGLVGNCFVILLIVFNKRLFKHFTNWFLEDHVIVMHYYSYYMVITFEFLPTLILVLATLHMISIAKKHARETASVFHQLEHNHPGAQNGNTASKLRKKRRRSAGLMFIVSVVLFFVLCYSWQLLATFCSIFKVCKVPSPLTPLKKLFLIGNSVFNPFAYGFLKHDIKEEVKRLLRFGANEGQRWSMEMEPR</sequence>
<keyword evidence="8" id="KW-0807">Transducer</keyword>
<dbReference type="GO" id="GO:0004930">
    <property type="term" value="F:G protein-coupled receptor activity"/>
    <property type="evidence" value="ECO:0007669"/>
    <property type="project" value="UniProtKB-KW"/>
</dbReference>
<feature type="transmembrane region" description="Helical" evidence="9">
    <location>
        <begin position="119"/>
        <end position="140"/>
    </location>
</feature>
<dbReference type="PANTHER" id="PTHR24249">
    <property type="entry name" value="HISTAMINE RECEPTOR-RELATED G-PROTEIN COUPLED RECEPTOR"/>
    <property type="match status" value="1"/>
</dbReference>
<feature type="transmembrane region" description="Helical" evidence="9">
    <location>
        <begin position="12"/>
        <end position="31"/>
    </location>
</feature>
<dbReference type="AlphaFoldDB" id="A0AAD9Q0Y4"/>
<dbReference type="InterPro" id="IPR050569">
    <property type="entry name" value="TAAR"/>
</dbReference>
<evidence type="ECO:0000256" key="1">
    <source>
        <dbReference type="ARBA" id="ARBA00004651"/>
    </source>
</evidence>
<accession>A0AAD9Q0Y4</accession>
<evidence type="ECO:0000256" key="4">
    <source>
        <dbReference type="ARBA" id="ARBA00022989"/>
    </source>
</evidence>
<evidence type="ECO:0000256" key="2">
    <source>
        <dbReference type="ARBA" id="ARBA00022475"/>
    </source>
</evidence>
<dbReference type="InterPro" id="IPR000276">
    <property type="entry name" value="GPCR_Rhodpsn"/>
</dbReference>
<dbReference type="PANTHER" id="PTHR24249:SF372">
    <property type="entry name" value="G-PROTEIN COUPLED RECEPTORS FAMILY 1 PROFILE DOMAIN-CONTAINING PROTEIN"/>
    <property type="match status" value="1"/>
</dbReference>
<dbReference type="CDD" id="cd00637">
    <property type="entry name" value="7tm_classA_rhodopsin-like"/>
    <property type="match status" value="1"/>
</dbReference>
<keyword evidence="3 9" id="KW-0812">Transmembrane</keyword>
<dbReference type="SUPFAM" id="SSF81321">
    <property type="entry name" value="Family A G protein-coupled receptor-like"/>
    <property type="match status" value="1"/>
</dbReference>
<reference evidence="11" key="2">
    <citation type="journal article" date="2023" name="Science">
        <title>Genomic signatures of disease resistance in endangered staghorn corals.</title>
        <authorList>
            <person name="Vollmer S.V."/>
            <person name="Selwyn J.D."/>
            <person name="Despard B.A."/>
            <person name="Roesel C.L."/>
        </authorList>
    </citation>
    <scope>NUCLEOTIDE SEQUENCE</scope>
    <source>
        <strain evidence="11">K2</strain>
    </source>
</reference>
<dbReference type="GO" id="GO:0005886">
    <property type="term" value="C:plasma membrane"/>
    <property type="evidence" value="ECO:0007669"/>
    <property type="project" value="UniProtKB-SubCell"/>
</dbReference>
<organism evidence="11 12">
    <name type="scientific">Acropora cervicornis</name>
    <name type="common">Staghorn coral</name>
    <dbReference type="NCBI Taxonomy" id="6130"/>
    <lineage>
        <taxon>Eukaryota</taxon>
        <taxon>Metazoa</taxon>
        <taxon>Cnidaria</taxon>
        <taxon>Anthozoa</taxon>
        <taxon>Hexacorallia</taxon>
        <taxon>Scleractinia</taxon>
        <taxon>Astrocoeniina</taxon>
        <taxon>Acroporidae</taxon>
        <taxon>Acropora</taxon>
    </lineage>
</organism>
<evidence type="ECO:0000256" key="7">
    <source>
        <dbReference type="ARBA" id="ARBA00023170"/>
    </source>
</evidence>
<keyword evidence="5" id="KW-0297">G-protein coupled receptor</keyword>
<evidence type="ECO:0000313" key="12">
    <source>
        <dbReference type="Proteomes" id="UP001249851"/>
    </source>
</evidence>
<dbReference type="Proteomes" id="UP001249851">
    <property type="component" value="Unassembled WGS sequence"/>
</dbReference>
<dbReference type="PROSITE" id="PS50262">
    <property type="entry name" value="G_PROTEIN_RECEP_F1_2"/>
    <property type="match status" value="1"/>
</dbReference>
<keyword evidence="2" id="KW-1003">Cell membrane</keyword>
<evidence type="ECO:0000256" key="6">
    <source>
        <dbReference type="ARBA" id="ARBA00023136"/>
    </source>
</evidence>
<name>A0AAD9Q0Y4_ACRCE</name>
<keyword evidence="7" id="KW-0675">Receptor</keyword>
<evidence type="ECO:0000313" key="11">
    <source>
        <dbReference type="EMBL" id="KAK2552613.1"/>
    </source>
</evidence>
<feature type="transmembrane region" description="Helical" evidence="9">
    <location>
        <begin position="51"/>
        <end position="75"/>
    </location>
</feature>
<dbReference type="EMBL" id="JARQWQ010000085">
    <property type="protein sequence ID" value="KAK2552613.1"/>
    <property type="molecule type" value="Genomic_DNA"/>
</dbReference>
<evidence type="ECO:0000256" key="9">
    <source>
        <dbReference type="SAM" id="Phobius"/>
    </source>
</evidence>
<keyword evidence="6 9" id="KW-0472">Membrane</keyword>
<evidence type="ECO:0000259" key="10">
    <source>
        <dbReference type="PROSITE" id="PS50262"/>
    </source>
</evidence>
<dbReference type="PRINTS" id="PR00237">
    <property type="entry name" value="GPCRRHODOPSN"/>
</dbReference>
<evidence type="ECO:0000256" key="3">
    <source>
        <dbReference type="ARBA" id="ARBA00022692"/>
    </source>
</evidence>
<keyword evidence="4 9" id="KW-1133">Transmembrane helix</keyword>
<gene>
    <name evidence="11" type="ORF">P5673_026272</name>
</gene>
<evidence type="ECO:0000256" key="8">
    <source>
        <dbReference type="ARBA" id="ARBA00023224"/>
    </source>
</evidence>
<proteinExistence type="predicted"/>
<comment type="subcellular location">
    <subcellularLocation>
        <location evidence="1">Cell membrane</location>
        <topology evidence="1">Multi-pass membrane protein</topology>
    </subcellularLocation>
</comment>
<evidence type="ECO:0000256" key="5">
    <source>
        <dbReference type="ARBA" id="ARBA00023040"/>
    </source>
</evidence>
<comment type="caution">
    <text evidence="11">The sequence shown here is derived from an EMBL/GenBank/DDBJ whole genome shotgun (WGS) entry which is preliminary data.</text>
</comment>
<keyword evidence="12" id="KW-1185">Reference proteome</keyword>
<dbReference type="Gene3D" id="1.20.1070.10">
    <property type="entry name" value="Rhodopsin 7-helix transmembrane proteins"/>
    <property type="match status" value="1"/>
</dbReference>
<dbReference type="InterPro" id="IPR017452">
    <property type="entry name" value="GPCR_Rhodpsn_7TM"/>
</dbReference>